<protein>
    <submittedName>
        <fullName evidence="2">Uncharacterized protein</fullName>
    </submittedName>
</protein>
<dbReference type="EMBL" id="SDAM02000167">
    <property type="protein sequence ID" value="KAH6826281.1"/>
    <property type="molecule type" value="Genomic_DNA"/>
</dbReference>
<evidence type="ECO:0000256" key="1">
    <source>
        <dbReference type="SAM" id="Phobius"/>
    </source>
</evidence>
<dbReference type="Proteomes" id="UP001190926">
    <property type="component" value="Unassembled WGS sequence"/>
</dbReference>
<keyword evidence="1" id="KW-0472">Membrane</keyword>
<proteinExistence type="predicted"/>
<gene>
    <name evidence="2" type="ORF">C2S53_012242</name>
</gene>
<comment type="caution">
    <text evidence="2">The sequence shown here is derived from an EMBL/GenBank/DDBJ whole genome shotgun (WGS) entry which is preliminary data.</text>
</comment>
<evidence type="ECO:0000313" key="2">
    <source>
        <dbReference type="EMBL" id="KAH6826281.1"/>
    </source>
</evidence>
<accession>A0AAD4J3N8</accession>
<name>A0AAD4J3N8_PERFH</name>
<organism evidence="2 3">
    <name type="scientific">Perilla frutescens var. hirtella</name>
    <name type="common">Perilla citriodora</name>
    <name type="synonym">Perilla setoyensis</name>
    <dbReference type="NCBI Taxonomy" id="608512"/>
    <lineage>
        <taxon>Eukaryota</taxon>
        <taxon>Viridiplantae</taxon>
        <taxon>Streptophyta</taxon>
        <taxon>Embryophyta</taxon>
        <taxon>Tracheophyta</taxon>
        <taxon>Spermatophyta</taxon>
        <taxon>Magnoliopsida</taxon>
        <taxon>eudicotyledons</taxon>
        <taxon>Gunneridae</taxon>
        <taxon>Pentapetalae</taxon>
        <taxon>asterids</taxon>
        <taxon>lamiids</taxon>
        <taxon>Lamiales</taxon>
        <taxon>Lamiaceae</taxon>
        <taxon>Nepetoideae</taxon>
        <taxon>Elsholtzieae</taxon>
        <taxon>Perilla</taxon>
    </lineage>
</organism>
<keyword evidence="3" id="KW-1185">Reference proteome</keyword>
<keyword evidence="1" id="KW-1133">Transmembrane helix</keyword>
<sequence length="79" mass="9220">MPEQLQFAGADEKPKQQPLSSLRSAIFVIIVWYPVAGNRAKRRKTEAVILFGQFSCPYLIRLFTPFSVKIWECIFEEHF</sequence>
<reference evidence="2 3" key="1">
    <citation type="journal article" date="2021" name="Nat. Commun.">
        <title>Incipient diploidization of the medicinal plant Perilla within 10,000 years.</title>
        <authorList>
            <person name="Zhang Y."/>
            <person name="Shen Q."/>
            <person name="Leng L."/>
            <person name="Zhang D."/>
            <person name="Chen S."/>
            <person name="Shi Y."/>
            <person name="Ning Z."/>
            <person name="Chen S."/>
        </authorList>
    </citation>
    <scope>NUCLEOTIDE SEQUENCE [LARGE SCALE GENOMIC DNA]</scope>
    <source>
        <strain evidence="3">cv. PC099</strain>
    </source>
</reference>
<evidence type="ECO:0000313" key="3">
    <source>
        <dbReference type="Proteomes" id="UP001190926"/>
    </source>
</evidence>
<dbReference type="AlphaFoldDB" id="A0AAD4J3N8"/>
<keyword evidence="1" id="KW-0812">Transmembrane</keyword>
<feature type="transmembrane region" description="Helical" evidence="1">
    <location>
        <begin position="20"/>
        <end position="36"/>
    </location>
</feature>